<dbReference type="AlphaFoldDB" id="A0AAU7F615"/>
<evidence type="ECO:0000256" key="1">
    <source>
        <dbReference type="ARBA" id="ARBA00000085"/>
    </source>
</evidence>
<evidence type="ECO:0000259" key="11">
    <source>
        <dbReference type="PROSITE" id="PS50109"/>
    </source>
</evidence>
<dbReference type="GO" id="GO:0000155">
    <property type="term" value="F:phosphorelay sensor kinase activity"/>
    <property type="evidence" value="ECO:0007669"/>
    <property type="project" value="InterPro"/>
</dbReference>
<evidence type="ECO:0000256" key="10">
    <source>
        <dbReference type="SAM" id="Phobius"/>
    </source>
</evidence>
<dbReference type="EMBL" id="CP157355">
    <property type="protein sequence ID" value="XBL99454.1"/>
    <property type="molecule type" value="Genomic_DNA"/>
</dbReference>
<keyword evidence="9 13" id="KW-0067">ATP-binding</keyword>
<dbReference type="InterPro" id="IPR004358">
    <property type="entry name" value="Sig_transdc_His_kin-like_C"/>
</dbReference>
<dbReference type="SMART" id="SM00304">
    <property type="entry name" value="HAMP"/>
    <property type="match status" value="1"/>
</dbReference>
<comment type="catalytic activity">
    <reaction evidence="1">
        <text>ATP + protein L-histidine = ADP + protein N-phospho-L-histidine.</text>
        <dbReference type="EC" id="2.7.13.3"/>
    </reaction>
</comment>
<proteinExistence type="predicted"/>
<evidence type="ECO:0000256" key="3">
    <source>
        <dbReference type="ARBA" id="ARBA00012438"/>
    </source>
</evidence>
<dbReference type="CDD" id="cd00082">
    <property type="entry name" value="HisKA"/>
    <property type="match status" value="1"/>
</dbReference>
<dbReference type="SUPFAM" id="SSF47384">
    <property type="entry name" value="Homodimeric domain of signal transducing histidine kinase"/>
    <property type="match status" value="1"/>
</dbReference>
<evidence type="ECO:0000256" key="6">
    <source>
        <dbReference type="ARBA" id="ARBA00022679"/>
    </source>
</evidence>
<dbReference type="Pfam" id="PF00512">
    <property type="entry name" value="HisKA"/>
    <property type="match status" value="1"/>
</dbReference>
<keyword evidence="6" id="KW-0808">Transferase</keyword>
<keyword evidence="10" id="KW-0472">Membrane</keyword>
<evidence type="ECO:0000256" key="2">
    <source>
        <dbReference type="ARBA" id="ARBA00004651"/>
    </source>
</evidence>
<dbReference type="RefSeq" id="WP_348943877.1">
    <property type="nucleotide sequence ID" value="NZ_CP157355.1"/>
</dbReference>
<accession>A0AAU7F615</accession>
<dbReference type="InterPro" id="IPR036097">
    <property type="entry name" value="HisK_dim/P_sf"/>
</dbReference>
<dbReference type="GO" id="GO:0005886">
    <property type="term" value="C:plasma membrane"/>
    <property type="evidence" value="ECO:0007669"/>
    <property type="project" value="UniProtKB-SubCell"/>
</dbReference>
<gene>
    <name evidence="13" type="ORF">ABHF33_10260</name>
</gene>
<dbReference type="PANTHER" id="PTHR44936">
    <property type="entry name" value="SENSOR PROTEIN CREC"/>
    <property type="match status" value="1"/>
</dbReference>
<keyword evidence="10" id="KW-0812">Transmembrane</keyword>
<evidence type="ECO:0000256" key="9">
    <source>
        <dbReference type="ARBA" id="ARBA00022840"/>
    </source>
</evidence>
<dbReference type="PROSITE" id="PS50885">
    <property type="entry name" value="HAMP"/>
    <property type="match status" value="1"/>
</dbReference>
<name>A0AAU7F615_9NEIS</name>
<evidence type="ECO:0000256" key="8">
    <source>
        <dbReference type="ARBA" id="ARBA00022777"/>
    </source>
</evidence>
<dbReference type="SUPFAM" id="SSF55874">
    <property type="entry name" value="ATPase domain of HSP90 chaperone/DNA topoisomerase II/histidine kinase"/>
    <property type="match status" value="1"/>
</dbReference>
<feature type="transmembrane region" description="Helical" evidence="10">
    <location>
        <begin position="6"/>
        <end position="28"/>
    </location>
</feature>
<evidence type="ECO:0000256" key="4">
    <source>
        <dbReference type="ARBA" id="ARBA00022475"/>
    </source>
</evidence>
<evidence type="ECO:0000313" key="13">
    <source>
        <dbReference type="EMBL" id="XBL99454.1"/>
    </source>
</evidence>
<protein>
    <recommendedName>
        <fullName evidence="3">histidine kinase</fullName>
        <ecNumber evidence="3">2.7.13.3</ecNumber>
    </recommendedName>
</protein>
<keyword evidence="4" id="KW-1003">Cell membrane</keyword>
<dbReference type="InterPro" id="IPR036890">
    <property type="entry name" value="HATPase_C_sf"/>
</dbReference>
<evidence type="ECO:0000256" key="7">
    <source>
        <dbReference type="ARBA" id="ARBA00022741"/>
    </source>
</evidence>
<keyword evidence="7" id="KW-0547">Nucleotide-binding</keyword>
<dbReference type="KEGG" id="cmav:ABHF33_10260"/>
<feature type="domain" description="Histidine kinase" evidence="11">
    <location>
        <begin position="219"/>
        <end position="428"/>
    </location>
</feature>
<dbReference type="PROSITE" id="PS50109">
    <property type="entry name" value="HIS_KIN"/>
    <property type="match status" value="1"/>
</dbReference>
<dbReference type="InterPro" id="IPR003594">
    <property type="entry name" value="HATPase_dom"/>
</dbReference>
<dbReference type="InterPro" id="IPR050980">
    <property type="entry name" value="2C_sensor_his_kinase"/>
</dbReference>
<dbReference type="CDD" id="cd06225">
    <property type="entry name" value="HAMP"/>
    <property type="match status" value="1"/>
</dbReference>
<dbReference type="EC" id="2.7.13.3" evidence="3"/>
<reference evidence="13" key="1">
    <citation type="submission" date="2024-05" db="EMBL/GenBank/DDBJ databases">
        <authorList>
            <person name="Yang L."/>
            <person name="Pan L."/>
        </authorList>
    </citation>
    <scope>NUCLEOTIDE SEQUENCE</scope>
    <source>
        <strain evidence="13">FCG-7</strain>
    </source>
</reference>
<evidence type="ECO:0000259" key="12">
    <source>
        <dbReference type="PROSITE" id="PS50885"/>
    </source>
</evidence>
<dbReference type="Gene3D" id="3.30.565.10">
    <property type="entry name" value="Histidine kinase-like ATPase, C-terminal domain"/>
    <property type="match status" value="1"/>
</dbReference>
<feature type="transmembrane region" description="Helical" evidence="10">
    <location>
        <begin position="140"/>
        <end position="158"/>
    </location>
</feature>
<dbReference type="InterPro" id="IPR003661">
    <property type="entry name" value="HisK_dim/P_dom"/>
</dbReference>
<dbReference type="Pfam" id="PF02518">
    <property type="entry name" value="HATPase_c"/>
    <property type="match status" value="1"/>
</dbReference>
<organism evidence="13">
    <name type="scientific">Chitinibacter mangrovi</name>
    <dbReference type="NCBI Taxonomy" id="3153927"/>
    <lineage>
        <taxon>Bacteria</taxon>
        <taxon>Pseudomonadati</taxon>
        <taxon>Pseudomonadota</taxon>
        <taxon>Betaproteobacteria</taxon>
        <taxon>Neisseriales</taxon>
        <taxon>Chitinibacteraceae</taxon>
        <taxon>Chitinibacter</taxon>
    </lineage>
</organism>
<dbReference type="Gene3D" id="1.10.287.130">
    <property type="match status" value="1"/>
</dbReference>
<dbReference type="InterPro" id="IPR005467">
    <property type="entry name" value="His_kinase_dom"/>
</dbReference>
<sequence length="434" mass="48597">MMRQVFIRFYLTVVLCFLASSLLIGGFYKQMIERTNQRYLSDMFLSTVSLIEKELGDLPQSMWHDEASRLRGKLPVPVEIEALDAYVLSEENQASLQRGDIILLRDRGLYLHRIHKTQQMVVLGPISFLESLDGISWMDILALVLMCLALGIPTWLWLRPFWRDLIQVIRQSRRLGSGDFSVRVNLEDSSPLAALGSNFNRMAHDVEELTASRRAMIDAVSHDLRTPLARLRYRLEAIKAGANSESQVAGIERDLGQIDQLIDEWLTMSSLDSPQLRMEVQPLEIVPWLQRLLNEYTLDGTEPTLDNATGQPSPLFDVDSYYFGRAVGNLLSNARRYGGKQIHLTLLWQDGTATLHIDDSGEGIPVEDRARLLQPFTRLEGSRNKATGGFGLGLAIVAMIMRGHGGAVSIHDAPSGGARLSLSWPTPMRSGDAL</sequence>
<keyword evidence="10" id="KW-1133">Transmembrane helix</keyword>
<dbReference type="SMART" id="SM00388">
    <property type="entry name" value="HisKA"/>
    <property type="match status" value="1"/>
</dbReference>
<feature type="domain" description="HAMP" evidence="12">
    <location>
        <begin position="159"/>
        <end position="211"/>
    </location>
</feature>
<dbReference type="SMART" id="SM00387">
    <property type="entry name" value="HATPase_c"/>
    <property type="match status" value="1"/>
</dbReference>
<dbReference type="Pfam" id="PF00672">
    <property type="entry name" value="HAMP"/>
    <property type="match status" value="1"/>
</dbReference>
<dbReference type="PANTHER" id="PTHR44936:SF10">
    <property type="entry name" value="SENSOR PROTEIN RSTB"/>
    <property type="match status" value="1"/>
</dbReference>
<comment type="subcellular location">
    <subcellularLocation>
        <location evidence="2">Cell membrane</location>
        <topology evidence="2">Multi-pass membrane protein</topology>
    </subcellularLocation>
</comment>
<dbReference type="InterPro" id="IPR003660">
    <property type="entry name" value="HAMP_dom"/>
</dbReference>
<evidence type="ECO:0000256" key="5">
    <source>
        <dbReference type="ARBA" id="ARBA00022553"/>
    </source>
</evidence>
<dbReference type="GO" id="GO:0005524">
    <property type="term" value="F:ATP binding"/>
    <property type="evidence" value="ECO:0007669"/>
    <property type="project" value="UniProtKB-KW"/>
</dbReference>
<keyword evidence="5" id="KW-0597">Phosphoprotein</keyword>
<keyword evidence="8" id="KW-0418">Kinase</keyword>
<dbReference type="PRINTS" id="PR00344">
    <property type="entry name" value="BCTRLSENSOR"/>
</dbReference>